<organism evidence="1">
    <name type="scientific">Rhizophagus irregularis (strain DAOM 181602 / DAOM 197198 / MUCL 43194)</name>
    <name type="common">Arbuscular mycorrhizal fungus</name>
    <name type="synonym">Glomus intraradices</name>
    <dbReference type="NCBI Taxonomy" id="747089"/>
    <lineage>
        <taxon>Eukaryota</taxon>
        <taxon>Fungi</taxon>
        <taxon>Fungi incertae sedis</taxon>
        <taxon>Mucoromycota</taxon>
        <taxon>Glomeromycotina</taxon>
        <taxon>Glomeromycetes</taxon>
        <taxon>Glomerales</taxon>
        <taxon>Glomeraceae</taxon>
        <taxon>Rhizophagus</taxon>
    </lineage>
</organism>
<reference evidence="1" key="1">
    <citation type="submission" date="2013-07" db="EMBL/GenBank/DDBJ databases">
        <title>The genome of an arbuscular mycorrhizal fungus provides insights into the evolution of the oldest plant symbiosis.</title>
        <authorList>
            <consortium name="DOE Joint Genome Institute"/>
            <person name="Tisserant E."/>
            <person name="Malbreil M."/>
            <person name="Kuo A."/>
            <person name="Kohler A."/>
            <person name="Symeonidi A."/>
            <person name="Balestrini R."/>
            <person name="Charron P."/>
            <person name="Duensing N."/>
            <person name="Frei-dit-Frey N."/>
            <person name="Gianinazzi-Pearson V."/>
            <person name="Gilbert B."/>
            <person name="Handa Y."/>
            <person name="Hijri M."/>
            <person name="Kaul R."/>
            <person name="Kawaguchi M."/>
            <person name="Krajinski F."/>
            <person name="Lammers P."/>
            <person name="Lapierre D."/>
            <person name="Masclaux F.G."/>
            <person name="Murat C."/>
            <person name="Morin E."/>
            <person name="Ndikumana S."/>
            <person name="Pagni M."/>
            <person name="Petitpierre D."/>
            <person name="Requena N."/>
            <person name="Rosikiewicz P."/>
            <person name="Riley R."/>
            <person name="Saito K."/>
            <person name="San Clemente H."/>
            <person name="Shapiro H."/>
            <person name="van Tuinen D."/>
            <person name="Becard G."/>
            <person name="Bonfante P."/>
            <person name="Paszkowski U."/>
            <person name="Shachar-Hill Y."/>
            <person name="Young J.P."/>
            <person name="Sanders I.R."/>
            <person name="Henrissat B."/>
            <person name="Rensing S.A."/>
            <person name="Grigoriev I.V."/>
            <person name="Corradi N."/>
            <person name="Roux C."/>
            <person name="Martin F."/>
        </authorList>
    </citation>
    <scope>NUCLEOTIDE SEQUENCE</scope>
    <source>
        <strain evidence="1">DAOM 197198</strain>
    </source>
</reference>
<dbReference type="EMBL" id="KI296388">
    <property type="protein sequence ID" value="ESA01522.1"/>
    <property type="molecule type" value="Genomic_DNA"/>
</dbReference>
<gene>
    <name evidence="1" type="ORF">GLOINDRAFT_7424</name>
</gene>
<dbReference type="HOGENOM" id="CLU_2832494_0_0_1"/>
<name>U9T2E7_RHIID</name>
<accession>U9T2E7</accession>
<dbReference type="AlphaFoldDB" id="U9T2E7"/>
<proteinExistence type="predicted"/>
<evidence type="ECO:0000313" key="1">
    <source>
        <dbReference type="EMBL" id="ESA01522.1"/>
    </source>
</evidence>
<sequence>MDIYYTVRPFKPLFQVDVKDLFEKIAQDTDIKIDLSKYIEKYLQDLLNKDIKSVFLKVKNPFSKNT</sequence>
<protein>
    <submittedName>
        <fullName evidence="1">Uncharacterized protein</fullName>
    </submittedName>
</protein>